<dbReference type="InterPro" id="IPR002885">
    <property type="entry name" value="PPR_rpt"/>
</dbReference>
<accession>A0A8I6WFH0</accession>
<organism evidence="4 5">
    <name type="scientific">Hordeum vulgare subsp. vulgare</name>
    <name type="common">Domesticated barley</name>
    <dbReference type="NCBI Taxonomy" id="112509"/>
    <lineage>
        <taxon>Eukaryota</taxon>
        <taxon>Viridiplantae</taxon>
        <taxon>Streptophyta</taxon>
        <taxon>Embryophyta</taxon>
        <taxon>Tracheophyta</taxon>
        <taxon>Spermatophyta</taxon>
        <taxon>Magnoliopsida</taxon>
        <taxon>Liliopsida</taxon>
        <taxon>Poales</taxon>
        <taxon>Poaceae</taxon>
        <taxon>BOP clade</taxon>
        <taxon>Pooideae</taxon>
        <taxon>Triticodae</taxon>
        <taxon>Triticeae</taxon>
        <taxon>Hordeinae</taxon>
        <taxon>Hordeum</taxon>
    </lineage>
</organism>
<sequence length="219" mass="24673">MYTKCGMIDEVSLVFDQVKERDKTSWNLLLSAYLRMGWPKVVVHVLVWMHWSGVKLDSFALGGILKACSELEGSEDVRRMLHACVVKVGLDLDMFVGSAMVDMYAKNGGLEEATKVFDCIPNQNAVVYGAMIAVFARLGNDPCPEDDEFIANALINLYSKARSVSDSLRCFHMTPRQYVVTWTSIITAFAHDENFEKALGQFLDFFLLEKSQTSSLYRV</sequence>
<dbReference type="InterPro" id="IPR046960">
    <property type="entry name" value="PPR_At4g14850-like_plant"/>
</dbReference>
<dbReference type="PANTHER" id="PTHR47926">
    <property type="entry name" value="PENTATRICOPEPTIDE REPEAT-CONTAINING PROTEIN"/>
    <property type="match status" value="1"/>
</dbReference>
<evidence type="ECO:0000313" key="4">
    <source>
        <dbReference type="EnsemblPlants" id="HORVU.MOREX.r3.2HG0175690.1"/>
    </source>
</evidence>
<dbReference type="SMR" id="A0A8I6WFH0"/>
<evidence type="ECO:0000256" key="1">
    <source>
        <dbReference type="ARBA" id="ARBA00022737"/>
    </source>
</evidence>
<dbReference type="Pfam" id="PF01535">
    <property type="entry name" value="PPR"/>
    <property type="match status" value="4"/>
</dbReference>
<dbReference type="Gramene" id="HORVU.MOREX.r2.2HG0145230.1">
    <property type="protein sequence ID" value="HORVU.MOREX.r2.2HG0145230.1"/>
    <property type="gene ID" value="HORVU.MOREX.r2.2HG0145230"/>
</dbReference>
<dbReference type="PANTHER" id="PTHR47926:SF399">
    <property type="entry name" value="(WILD MALAYSIAN BANANA) HYPOTHETICAL PROTEIN"/>
    <property type="match status" value="1"/>
</dbReference>
<dbReference type="GO" id="GO:0003723">
    <property type="term" value="F:RNA binding"/>
    <property type="evidence" value="ECO:0007669"/>
    <property type="project" value="InterPro"/>
</dbReference>
<dbReference type="PROSITE" id="PS51375">
    <property type="entry name" value="PPR"/>
    <property type="match status" value="1"/>
</dbReference>
<dbReference type="Gramene" id="HORVU.MOREX.r3.2HG0175690.1">
    <property type="protein sequence ID" value="HORVU.MOREX.r3.2HG0175690.1"/>
    <property type="gene ID" value="HORVU.MOREX.r3.2HG0175690"/>
</dbReference>
<reference evidence="4" key="3">
    <citation type="submission" date="2022-01" db="UniProtKB">
        <authorList>
            <consortium name="EnsemblPlants"/>
        </authorList>
    </citation>
    <scope>IDENTIFICATION</scope>
    <source>
        <strain evidence="4">subsp. vulgare</strain>
    </source>
</reference>
<keyword evidence="5" id="KW-1185">Reference proteome</keyword>
<evidence type="ECO:0000313" key="5">
    <source>
        <dbReference type="Proteomes" id="UP000011116"/>
    </source>
</evidence>
<keyword evidence="1" id="KW-0677">Repeat</keyword>
<dbReference type="Proteomes" id="UP000011116">
    <property type="component" value="Chromosome 2H"/>
</dbReference>
<evidence type="ECO:0000256" key="3">
    <source>
        <dbReference type="PROSITE-ProRule" id="PRU00708"/>
    </source>
</evidence>
<dbReference type="InterPro" id="IPR011990">
    <property type="entry name" value="TPR-like_helical_dom_sf"/>
</dbReference>
<dbReference type="GO" id="GO:0009451">
    <property type="term" value="P:RNA modification"/>
    <property type="evidence" value="ECO:0007669"/>
    <property type="project" value="InterPro"/>
</dbReference>
<dbReference type="AlphaFoldDB" id="A0A8I6WFH0"/>
<name>A0A8I6WFH0_HORVV</name>
<keyword evidence="2" id="KW-0809">Transit peptide</keyword>
<reference evidence="5" key="1">
    <citation type="journal article" date="2012" name="Nature">
        <title>A physical, genetic and functional sequence assembly of the barley genome.</title>
        <authorList>
            <consortium name="The International Barley Genome Sequencing Consortium"/>
            <person name="Mayer K.F."/>
            <person name="Waugh R."/>
            <person name="Brown J.W."/>
            <person name="Schulman A."/>
            <person name="Langridge P."/>
            <person name="Platzer M."/>
            <person name="Fincher G.B."/>
            <person name="Muehlbauer G.J."/>
            <person name="Sato K."/>
            <person name="Close T.J."/>
            <person name="Wise R.P."/>
            <person name="Stein N."/>
        </authorList>
    </citation>
    <scope>NUCLEOTIDE SEQUENCE [LARGE SCALE GENOMIC DNA]</scope>
    <source>
        <strain evidence="5">cv. Morex</strain>
    </source>
</reference>
<dbReference type="Gene3D" id="1.25.40.10">
    <property type="entry name" value="Tetratricopeptide repeat domain"/>
    <property type="match status" value="3"/>
</dbReference>
<reference evidence="4" key="2">
    <citation type="submission" date="2020-10" db="EMBL/GenBank/DDBJ databases">
        <authorList>
            <person name="Scholz U."/>
            <person name="Mascher M."/>
            <person name="Fiebig A."/>
        </authorList>
    </citation>
    <scope>NUCLEOTIDE SEQUENCE [LARGE SCALE GENOMIC DNA]</scope>
    <source>
        <strain evidence="4">cv. Morex</strain>
    </source>
</reference>
<proteinExistence type="predicted"/>
<protein>
    <recommendedName>
        <fullName evidence="6">Pentatricopeptide repeat-containing protein</fullName>
    </recommendedName>
</protein>
<dbReference type="EnsemblPlants" id="HORVU.MOREX.r3.2HG0175690.1">
    <property type="protein sequence ID" value="HORVU.MOREX.r3.2HG0175690.1"/>
    <property type="gene ID" value="HORVU.MOREX.r3.2HG0175690"/>
</dbReference>
<evidence type="ECO:0008006" key="6">
    <source>
        <dbReference type="Google" id="ProtNLM"/>
    </source>
</evidence>
<feature type="repeat" description="PPR" evidence="3">
    <location>
        <begin position="22"/>
        <end position="56"/>
    </location>
</feature>
<evidence type="ECO:0000256" key="2">
    <source>
        <dbReference type="ARBA" id="ARBA00022946"/>
    </source>
</evidence>